<dbReference type="EMBL" id="RSCE01000001">
    <property type="protein sequence ID" value="RSH87662.1"/>
    <property type="molecule type" value="Genomic_DNA"/>
</dbReference>
<evidence type="ECO:0000313" key="6">
    <source>
        <dbReference type="EMBL" id="RSH87662.1"/>
    </source>
</evidence>
<proteinExistence type="predicted"/>
<dbReference type="GeneID" id="39584719"/>
<organism evidence="6 7">
    <name type="scientific">Apiotrichum porosum</name>
    <dbReference type="NCBI Taxonomy" id="105984"/>
    <lineage>
        <taxon>Eukaryota</taxon>
        <taxon>Fungi</taxon>
        <taxon>Dikarya</taxon>
        <taxon>Basidiomycota</taxon>
        <taxon>Agaricomycotina</taxon>
        <taxon>Tremellomycetes</taxon>
        <taxon>Trichosporonales</taxon>
        <taxon>Trichosporonaceae</taxon>
        <taxon>Apiotrichum</taxon>
    </lineage>
</organism>
<dbReference type="OrthoDB" id="3358017at2759"/>
<dbReference type="Pfam" id="PF04479">
    <property type="entry name" value="RTA1"/>
    <property type="match status" value="1"/>
</dbReference>
<feature type="transmembrane region" description="Helical" evidence="5">
    <location>
        <begin position="36"/>
        <end position="58"/>
    </location>
</feature>
<comment type="caution">
    <text evidence="6">The sequence shown here is derived from an EMBL/GenBank/DDBJ whole genome shotgun (WGS) entry which is preliminary data.</text>
</comment>
<accession>A0A427Y968</accession>
<dbReference type="GO" id="GO:0005886">
    <property type="term" value="C:plasma membrane"/>
    <property type="evidence" value="ECO:0007669"/>
    <property type="project" value="TreeGrafter"/>
</dbReference>
<evidence type="ECO:0000256" key="1">
    <source>
        <dbReference type="ARBA" id="ARBA00004141"/>
    </source>
</evidence>
<feature type="transmembrane region" description="Helical" evidence="5">
    <location>
        <begin position="267"/>
        <end position="285"/>
    </location>
</feature>
<feature type="transmembrane region" description="Helical" evidence="5">
    <location>
        <begin position="65"/>
        <end position="85"/>
    </location>
</feature>
<name>A0A427Y968_9TREE</name>
<dbReference type="GO" id="GO:0000324">
    <property type="term" value="C:fungal-type vacuole"/>
    <property type="evidence" value="ECO:0007669"/>
    <property type="project" value="TreeGrafter"/>
</dbReference>
<dbReference type="RefSeq" id="XP_028479870.1">
    <property type="nucleotide sequence ID" value="XM_028616013.1"/>
</dbReference>
<protein>
    <recommendedName>
        <fullName evidence="8">RTA1 like protein</fullName>
    </recommendedName>
</protein>
<reference evidence="6 7" key="1">
    <citation type="submission" date="2018-11" db="EMBL/GenBank/DDBJ databases">
        <title>Genome sequence of Apiotrichum porosum DSM 27194.</title>
        <authorList>
            <person name="Aliyu H."/>
            <person name="Gorte O."/>
            <person name="Ochsenreither K."/>
        </authorList>
    </citation>
    <scope>NUCLEOTIDE SEQUENCE [LARGE SCALE GENOMIC DNA]</scope>
    <source>
        <strain evidence="6 7">DSM 27194</strain>
    </source>
</reference>
<evidence type="ECO:0000256" key="5">
    <source>
        <dbReference type="SAM" id="Phobius"/>
    </source>
</evidence>
<feature type="transmembrane region" description="Helical" evidence="5">
    <location>
        <begin position="134"/>
        <end position="155"/>
    </location>
</feature>
<dbReference type="AlphaFoldDB" id="A0A427Y968"/>
<evidence type="ECO:0008006" key="8">
    <source>
        <dbReference type="Google" id="ProtNLM"/>
    </source>
</evidence>
<evidence type="ECO:0000256" key="3">
    <source>
        <dbReference type="ARBA" id="ARBA00022989"/>
    </source>
</evidence>
<keyword evidence="3 5" id="KW-1133">Transmembrane helix</keyword>
<evidence type="ECO:0000313" key="7">
    <source>
        <dbReference type="Proteomes" id="UP000279236"/>
    </source>
</evidence>
<dbReference type="Proteomes" id="UP000279236">
    <property type="component" value="Unassembled WGS sequence"/>
</dbReference>
<keyword evidence="2 5" id="KW-0812">Transmembrane</keyword>
<evidence type="ECO:0000256" key="2">
    <source>
        <dbReference type="ARBA" id="ARBA00022692"/>
    </source>
</evidence>
<comment type="subcellular location">
    <subcellularLocation>
        <location evidence="1">Membrane</location>
        <topology evidence="1">Multi-pass membrane protein</topology>
    </subcellularLocation>
</comment>
<feature type="transmembrane region" description="Helical" evidence="5">
    <location>
        <begin position="175"/>
        <end position="199"/>
    </location>
</feature>
<sequence length="339" mass="37323">MSSTVAASLTATTVATATHSHATALTESPYGYTPGLANTTAFLVVFSVLTLVHFLLAIKYKYYSAMFTMVTGGLLEILGWAGRLWSAKNVLAWNGFLMQICCLIIGPVFFSAWDYMLLGECIKRLGHQYSILGPAWYMIIFITADVVSLVLQAIGGGGAAVAAENYDDTTSSTRIMLAGILFQLATSVIFVALAGDFMLRVMWEKPYPKHWTFMRGLTLRKPKNADAEKDATTEVSVVDVDENAVPKDLTRSITGGRADPWLRRNQLLLIGVACATLMIFIRGIYRSIELAQGWDGVIITTEKYFIWLDGFPMVLCMAILAVAHPGFLLPPRRWRNAKA</sequence>
<dbReference type="PANTHER" id="PTHR31465:SF9">
    <property type="entry name" value="SPHINGOID LONG-CHAIN BASE TRANSPORTER RSB1"/>
    <property type="match status" value="1"/>
</dbReference>
<dbReference type="STRING" id="105984.A0A427Y968"/>
<feature type="transmembrane region" description="Helical" evidence="5">
    <location>
        <begin position="305"/>
        <end position="329"/>
    </location>
</feature>
<dbReference type="InterPro" id="IPR007568">
    <property type="entry name" value="RTA1"/>
</dbReference>
<evidence type="ECO:0000256" key="4">
    <source>
        <dbReference type="ARBA" id="ARBA00023136"/>
    </source>
</evidence>
<keyword evidence="4 5" id="KW-0472">Membrane</keyword>
<keyword evidence="7" id="KW-1185">Reference proteome</keyword>
<feature type="transmembrane region" description="Helical" evidence="5">
    <location>
        <begin position="91"/>
        <end position="113"/>
    </location>
</feature>
<dbReference type="PANTHER" id="PTHR31465">
    <property type="entry name" value="PROTEIN RTA1-RELATED"/>
    <property type="match status" value="1"/>
</dbReference>
<gene>
    <name evidence="6" type="ORF">EHS24_000176</name>
</gene>